<sequence length="491" mass="56469">MPEDLFSPLSRKYKTIYAFSLVSLYYMLRVYKTDIRKTDYVQFLRSQGEEILELFSVETDLLDDKGEDEKVDVETVLNPDDSSSVLSVKVNYIVRKLAKCGWYIISKDPKTKVENIYIPAYSIQFLKLLNDLTSDAGSYLPLVHQTYAELKMEDEKEDDYMYRSLLNAKSNADELEMNVTLLRQQILVFGNRLTYVLDPNVALKQHFDEYRVDVSEKYYHPMKTFDSLGLYAQPTIAILKKWLASERIITLLVKEAKTEPANRSKDTAELTTSIIKLISNVIDIFARLASAFNEIDEANADYTEAVQKKVNYLSSTDKTVKGKIDRVILALATEIKSNPALRYEELPTLTKASESLSFFRQGYLDSFSLQMPFKRKTVELEEDPLPMADDIFPDEAVTFMTDVLDNELNRFSDRSIAEFMEKNMDQKDEMLTTDIAVGDTDELVLTILGTLKAMLGLIPFKAEKVADRVEFAGFYMPLYKFTRVKQRRGVR</sequence>
<dbReference type="KEGG" id="trc:DYE49_01985"/>
<reference evidence="1 2" key="1">
    <citation type="submission" date="2018-08" db="EMBL/GenBank/DDBJ databases">
        <title>The first complete genome of Treponema rectale (CHPAT), a commensal spirochete of the bovine rectum.</title>
        <authorList>
            <person name="Staton G.J."/>
            <person name="Clegg S.R."/>
            <person name="Carter S.D."/>
            <person name="Radford A.D."/>
            <person name="Darby A."/>
            <person name="Hall N."/>
            <person name="Birtles R.J."/>
            <person name="Evans N.J."/>
        </authorList>
    </citation>
    <scope>NUCLEOTIDE SEQUENCE [LARGE SCALE GENOMIC DNA]</scope>
    <source>
        <strain evidence="1 2">CHPA</strain>
    </source>
</reference>
<proteinExistence type="predicted"/>
<accession>A0A7M1XJX0</accession>
<protein>
    <submittedName>
        <fullName evidence="1">Uncharacterized protein</fullName>
    </submittedName>
</protein>
<dbReference type="Proteomes" id="UP000593591">
    <property type="component" value="Chromosome"/>
</dbReference>
<organism evidence="1 2">
    <name type="scientific">Treponema rectale</name>
    <dbReference type="NCBI Taxonomy" id="744512"/>
    <lineage>
        <taxon>Bacteria</taxon>
        <taxon>Pseudomonadati</taxon>
        <taxon>Spirochaetota</taxon>
        <taxon>Spirochaetia</taxon>
        <taxon>Spirochaetales</taxon>
        <taxon>Treponemataceae</taxon>
        <taxon>Treponema</taxon>
    </lineage>
</organism>
<evidence type="ECO:0000313" key="1">
    <source>
        <dbReference type="EMBL" id="QOS39285.1"/>
    </source>
</evidence>
<evidence type="ECO:0000313" key="2">
    <source>
        <dbReference type="Proteomes" id="UP000593591"/>
    </source>
</evidence>
<dbReference type="InterPro" id="IPR043773">
    <property type="entry name" value="JetA"/>
</dbReference>
<dbReference type="Pfam" id="PF18982">
    <property type="entry name" value="JetA"/>
    <property type="match status" value="1"/>
</dbReference>
<dbReference type="EMBL" id="CP031517">
    <property type="protein sequence ID" value="QOS39285.1"/>
    <property type="molecule type" value="Genomic_DNA"/>
</dbReference>
<name>A0A7M1XJX0_9SPIR</name>
<gene>
    <name evidence="1" type="ORF">DYE49_01985</name>
</gene>
<dbReference type="AlphaFoldDB" id="A0A7M1XJX0"/>